<keyword evidence="1" id="KW-0812">Transmembrane</keyword>
<dbReference type="AlphaFoldDB" id="A0A7H0LJU2"/>
<gene>
    <name evidence="2" type="ORF">H3Z74_01430</name>
</gene>
<feature type="transmembrane region" description="Helical" evidence="1">
    <location>
        <begin position="40"/>
        <end position="62"/>
    </location>
</feature>
<dbReference type="KEGG" id="spap:H3Z74_01430"/>
<evidence type="ECO:0000313" key="2">
    <source>
        <dbReference type="EMBL" id="QNQ09945.1"/>
    </source>
</evidence>
<protein>
    <submittedName>
        <fullName evidence="2">Uncharacterized protein</fullName>
    </submittedName>
</protein>
<keyword evidence="1" id="KW-1133">Transmembrane helix</keyword>
<accession>A0A7H0LJU2</accession>
<dbReference type="Proteomes" id="UP000516148">
    <property type="component" value="Chromosome"/>
</dbReference>
<dbReference type="EMBL" id="CP061038">
    <property type="protein sequence ID" value="QNQ09945.1"/>
    <property type="molecule type" value="Genomic_DNA"/>
</dbReference>
<keyword evidence="1" id="KW-0472">Membrane</keyword>
<name>A0A7H0LJU2_9SPHN</name>
<keyword evidence="3" id="KW-1185">Reference proteome</keyword>
<dbReference type="RefSeq" id="WP_187762253.1">
    <property type="nucleotide sequence ID" value="NZ_CP061038.1"/>
</dbReference>
<reference evidence="2 3" key="1">
    <citation type="submission" date="2020-09" db="EMBL/GenBank/DDBJ databases">
        <title>Sphingomonas sp., a new species isolated from pork steak.</title>
        <authorList>
            <person name="Heidler von Heilborn D."/>
        </authorList>
    </citation>
    <scope>NUCLEOTIDE SEQUENCE [LARGE SCALE GENOMIC DNA]</scope>
    <source>
        <strain evidence="3">S8-3T</strain>
    </source>
</reference>
<evidence type="ECO:0000256" key="1">
    <source>
        <dbReference type="SAM" id="Phobius"/>
    </source>
</evidence>
<evidence type="ECO:0000313" key="3">
    <source>
        <dbReference type="Proteomes" id="UP000516148"/>
    </source>
</evidence>
<feature type="transmembrane region" description="Helical" evidence="1">
    <location>
        <begin position="6"/>
        <end position="28"/>
    </location>
</feature>
<organism evidence="2 3">
    <name type="scientific">Sphingomonas alpina</name>
    <dbReference type="NCBI Taxonomy" id="653931"/>
    <lineage>
        <taxon>Bacteria</taxon>
        <taxon>Pseudomonadati</taxon>
        <taxon>Pseudomonadota</taxon>
        <taxon>Alphaproteobacteria</taxon>
        <taxon>Sphingomonadales</taxon>
        <taxon>Sphingomonadaceae</taxon>
        <taxon>Sphingomonas</taxon>
    </lineage>
</organism>
<proteinExistence type="predicted"/>
<sequence length="74" mass="8600">MSWTTWTIHDVIFLPFLMVTLLVTFSARERLRMKAPKTRLAIGGAGICLSLIIFLQLCAYYPSPIRVRIRWLMT</sequence>